<evidence type="ECO:0000256" key="1">
    <source>
        <dbReference type="SAM" id="Phobius"/>
    </source>
</evidence>
<dbReference type="OrthoDB" id="1915684at2"/>
<keyword evidence="1" id="KW-0812">Transmembrane</keyword>
<accession>A0A1B8RRL4</accession>
<gene>
    <name evidence="2" type="ORF">CP373A1_05805</name>
</gene>
<feature type="transmembrane region" description="Helical" evidence="1">
    <location>
        <begin position="27"/>
        <end position="46"/>
    </location>
</feature>
<feature type="transmembrane region" description="Helical" evidence="1">
    <location>
        <begin position="58"/>
        <end position="76"/>
    </location>
</feature>
<dbReference type="RefSeq" id="WP_065254441.1">
    <property type="nucleotide sequence ID" value="NZ_JADPFS010000068.1"/>
</dbReference>
<dbReference type="EMBL" id="MAPZ01000014">
    <property type="protein sequence ID" value="OBY11465.1"/>
    <property type="molecule type" value="Genomic_DNA"/>
</dbReference>
<keyword evidence="3" id="KW-1185">Reference proteome</keyword>
<keyword evidence="1" id="KW-1133">Transmembrane helix</keyword>
<protein>
    <submittedName>
        <fullName evidence="2">Uncharacterized protein</fullName>
    </submittedName>
</protein>
<feature type="transmembrane region" description="Helical" evidence="1">
    <location>
        <begin position="88"/>
        <end position="106"/>
    </location>
</feature>
<proteinExistence type="predicted"/>
<comment type="caution">
    <text evidence="2">The sequence shown here is derived from an EMBL/GenBank/DDBJ whole genome shotgun (WGS) entry which is preliminary data.</text>
</comment>
<organism evidence="2 3">
    <name type="scientific">Clostridium paraputrificum</name>
    <dbReference type="NCBI Taxonomy" id="29363"/>
    <lineage>
        <taxon>Bacteria</taxon>
        <taxon>Bacillati</taxon>
        <taxon>Bacillota</taxon>
        <taxon>Clostridia</taxon>
        <taxon>Eubacteriales</taxon>
        <taxon>Clostridiaceae</taxon>
        <taxon>Clostridium</taxon>
    </lineage>
</organism>
<feature type="transmembrane region" description="Helical" evidence="1">
    <location>
        <begin position="192"/>
        <end position="213"/>
    </location>
</feature>
<dbReference type="AlphaFoldDB" id="A0A1B8RRL4"/>
<name>A0A1B8RRL4_9CLOT</name>
<dbReference type="Proteomes" id="UP000092714">
    <property type="component" value="Unassembled WGS sequence"/>
</dbReference>
<dbReference type="eggNOG" id="ENOG5033XAC">
    <property type="taxonomic scope" value="Bacteria"/>
</dbReference>
<sequence length="260" mass="30181">MNNDNNWRTPINCISIGFAFTVIKFNFFWLQYILPVIGVALLYLGFRYLHKENEWLNAGWIFSIINVLLHIANLIYICTPLNTKFDNMYIILSVLTTFELCFIFIFRHGLKLLAEKGNIKLKRDPLLALGIWKILMIISVLIGVGSLLWVFVPLMIFYFYTIYSLGKLAEEFEELPFEPMEEAEKTISKKIIIGYGLVCILIISICCATFYHIELKETELKTLTTQGMREVLIEKGFPKDIIKDISDDEIMLLVNEDKLI</sequence>
<keyword evidence="1" id="KW-0472">Membrane</keyword>
<evidence type="ECO:0000313" key="3">
    <source>
        <dbReference type="Proteomes" id="UP000092714"/>
    </source>
</evidence>
<evidence type="ECO:0000313" key="2">
    <source>
        <dbReference type="EMBL" id="OBY11465.1"/>
    </source>
</evidence>
<feature type="transmembrane region" description="Helical" evidence="1">
    <location>
        <begin position="127"/>
        <end position="160"/>
    </location>
</feature>
<reference evidence="2 3" key="1">
    <citation type="submission" date="2016-06" db="EMBL/GenBank/DDBJ databases">
        <authorList>
            <person name="Kjaerup R.B."/>
            <person name="Dalgaard T.S."/>
            <person name="Juul-Madsen H.R."/>
        </authorList>
    </citation>
    <scope>NUCLEOTIDE SEQUENCE [LARGE SCALE GENOMIC DNA]</scope>
    <source>
        <strain evidence="2 3">373-A1</strain>
    </source>
</reference>